<comment type="caution">
    <text evidence="1">The sequence shown here is derived from an EMBL/GenBank/DDBJ whole genome shotgun (WGS) entry which is preliminary data.</text>
</comment>
<organism evidence="1 2">
    <name type="scientific">Artomyces pyxidatus</name>
    <dbReference type="NCBI Taxonomy" id="48021"/>
    <lineage>
        <taxon>Eukaryota</taxon>
        <taxon>Fungi</taxon>
        <taxon>Dikarya</taxon>
        <taxon>Basidiomycota</taxon>
        <taxon>Agaricomycotina</taxon>
        <taxon>Agaricomycetes</taxon>
        <taxon>Russulales</taxon>
        <taxon>Auriscalpiaceae</taxon>
        <taxon>Artomyces</taxon>
    </lineage>
</organism>
<proteinExistence type="predicted"/>
<reference evidence="1" key="2">
    <citation type="journal article" date="2022" name="New Phytol.">
        <title>Evolutionary transition to the ectomycorrhizal habit in the genomes of a hyperdiverse lineage of mushroom-forming fungi.</title>
        <authorList>
            <person name="Looney B."/>
            <person name="Miyauchi S."/>
            <person name="Morin E."/>
            <person name="Drula E."/>
            <person name="Courty P.E."/>
            <person name="Kohler A."/>
            <person name="Kuo A."/>
            <person name="LaButti K."/>
            <person name="Pangilinan J."/>
            <person name="Lipzen A."/>
            <person name="Riley R."/>
            <person name="Andreopoulos W."/>
            <person name="He G."/>
            <person name="Johnson J."/>
            <person name="Nolan M."/>
            <person name="Tritt A."/>
            <person name="Barry K.W."/>
            <person name="Grigoriev I.V."/>
            <person name="Nagy L.G."/>
            <person name="Hibbett D."/>
            <person name="Henrissat B."/>
            <person name="Matheny P.B."/>
            <person name="Labbe J."/>
            <person name="Martin F.M."/>
        </authorList>
    </citation>
    <scope>NUCLEOTIDE SEQUENCE</scope>
    <source>
        <strain evidence="1">HHB10654</strain>
    </source>
</reference>
<keyword evidence="2" id="KW-1185">Reference proteome</keyword>
<gene>
    <name evidence="1" type="ORF">BV25DRAFT_1339674</name>
</gene>
<reference evidence="1" key="1">
    <citation type="submission" date="2021-03" db="EMBL/GenBank/DDBJ databases">
        <authorList>
            <consortium name="DOE Joint Genome Institute"/>
            <person name="Ahrendt S."/>
            <person name="Looney B.P."/>
            <person name="Miyauchi S."/>
            <person name="Morin E."/>
            <person name="Drula E."/>
            <person name="Courty P.E."/>
            <person name="Chicoki N."/>
            <person name="Fauchery L."/>
            <person name="Kohler A."/>
            <person name="Kuo A."/>
            <person name="Labutti K."/>
            <person name="Pangilinan J."/>
            <person name="Lipzen A."/>
            <person name="Riley R."/>
            <person name="Andreopoulos W."/>
            <person name="He G."/>
            <person name="Johnson J."/>
            <person name="Barry K.W."/>
            <person name="Grigoriev I.V."/>
            <person name="Nagy L."/>
            <person name="Hibbett D."/>
            <person name="Henrissat B."/>
            <person name="Matheny P.B."/>
            <person name="Labbe J."/>
            <person name="Martin F."/>
        </authorList>
    </citation>
    <scope>NUCLEOTIDE SEQUENCE</scope>
    <source>
        <strain evidence="1">HHB10654</strain>
    </source>
</reference>
<dbReference type="EMBL" id="MU277241">
    <property type="protein sequence ID" value="KAI0057924.1"/>
    <property type="molecule type" value="Genomic_DNA"/>
</dbReference>
<evidence type="ECO:0000313" key="1">
    <source>
        <dbReference type="EMBL" id="KAI0057924.1"/>
    </source>
</evidence>
<protein>
    <submittedName>
        <fullName evidence="1">Uncharacterized protein</fullName>
    </submittedName>
</protein>
<evidence type="ECO:0000313" key="2">
    <source>
        <dbReference type="Proteomes" id="UP000814140"/>
    </source>
</evidence>
<accession>A0ACB8SMX1</accession>
<dbReference type="Proteomes" id="UP000814140">
    <property type="component" value="Unassembled WGS sequence"/>
</dbReference>
<sequence>MSLQGVRVPHSQTLSVLAPFLFPLDTLSTIEVDHFIPFENSLDHAVDKNIVSHASRITSITCYTVAPASTLKLFTGLEELIIHYLPNSSFKLPPTVRHFGIHLATWVGDSFTWDVLAASVIPHPSLKLVTVTPLDDGKLAPLAPLVHACREHGVDFVVHPNVWAFPRMQYVDWLP</sequence>
<name>A0ACB8SMX1_9AGAM</name>